<accession>A0A842IAK9</accession>
<dbReference type="AlphaFoldDB" id="A0A842IAK9"/>
<gene>
    <name evidence="1" type="ORF">H7F16_13065</name>
</gene>
<name>A0A842IAK9_9RHOB</name>
<dbReference type="RefSeq" id="WP_185798042.1">
    <property type="nucleotide sequence ID" value="NZ_JACLQD010000003.1"/>
</dbReference>
<dbReference type="Proteomes" id="UP000555411">
    <property type="component" value="Unassembled WGS sequence"/>
</dbReference>
<sequence length="97" mass="10817">MTLPDDTRHLPMLLAVGTSYTLFRGEEHLDDILMTGKNYPLPVLCIRFESAFEMGMFIAQAGSQSDNWGINPGIVDRLKRDGHLHEIAYRPGDGSTP</sequence>
<organism evidence="1 2">
    <name type="scientific">Paragemmobacter straminiformis</name>
    <dbReference type="NCBI Taxonomy" id="2045119"/>
    <lineage>
        <taxon>Bacteria</taxon>
        <taxon>Pseudomonadati</taxon>
        <taxon>Pseudomonadota</taxon>
        <taxon>Alphaproteobacteria</taxon>
        <taxon>Rhodobacterales</taxon>
        <taxon>Paracoccaceae</taxon>
        <taxon>Paragemmobacter</taxon>
    </lineage>
</organism>
<proteinExistence type="predicted"/>
<dbReference type="EMBL" id="JACLQD010000003">
    <property type="protein sequence ID" value="MBC2836443.1"/>
    <property type="molecule type" value="Genomic_DNA"/>
</dbReference>
<comment type="caution">
    <text evidence="1">The sequence shown here is derived from an EMBL/GenBank/DDBJ whole genome shotgun (WGS) entry which is preliminary data.</text>
</comment>
<keyword evidence="2" id="KW-1185">Reference proteome</keyword>
<evidence type="ECO:0000313" key="1">
    <source>
        <dbReference type="EMBL" id="MBC2836443.1"/>
    </source>
</evidence>
<evidence type="ECO:0000313" key="2">
    <source>
        <dbReference type="Proteomes" id="UP000555411"/>
    </source>
</evidence>
<protein>
    <submittedName>
        <fullName evidence="1">Uncharacterized protein</fullName>
    </submittedName>
</protein>
<reference evidence="1 2" key="1">
    <citation type="journal article" date="2017" name="Int. J. Syst. Evol. Microbiol.">
        <title>Gemmobacter straminiformis sp. nov., isolated from an artificial fountain.</title>
        <authorList>
            <person name="Kang J.Y."/>
            <person name="Kim M.J."/>
            <person name="Chun J."/>
            <person name="Son K.P."/>
            <person name="Jahng K.Y."/>
        </authorList>
    </citation>
    <scope>NUCLEOTIDE SEQUENCE [LARGE SCALE GENOMIC DNA]</scope>
    <source>
        <strain evidence="1 2">CAM-8</strain>
    </source>
</reference>